<dbReference type="Pfam" id="PF07963">
    <property type="entry name" value="N_methyl"/>
    <property type="match status" value="1"/>
</dbReference>
<keyword evidence="3" id="KW-0812">Transmembrane</keyword>
<keyword evidence="3" id="KW-0472">Membrane</keyword>
<organism evidence="4 5">
    <name type="scientific">Virgibacillus kekensis</name>
    <dbReference type="NCBI Taxonomy" id="202261"/>
    <lineage>
        <taxon>Bacteria</taxon>
        <taxon>Bacillati</taxon>
        <taxon>Bacillota</taxon>
        <taxon>Bacilli</taxon>
        <taxon>Bacillales</taxon>
        <taxon>Bacillaceae</taxon>
        <taxon>Virgibacillus</taxon>
    </lineage>
</organism>
<dbReference type="SUPFAM" id="SSF54523">
    <property type="entry name" value="Pili subunits"/>
    <property type="match status" value="1"/>
</dbReference>
<dbReference type="EMBL" id="JBHSFU010000004">
    <property type="protein sequence ID" value="MFC4557942.1"/>
    <property type="molecule type" value="Genomic_DNA"/>
</dbReference>
<keyword evidence="5" id="KW-1185">Reference proteome</keyword>
<keyword evidence="2" id="KW-0178">Competence</keyword>
<feature type="transmembrane region" description="Helical" evidence="3">
    <location>
        <begin position="7"/>
        <end position="31"/>
    </location>
</feature>
<proteinExistence type="predicted"/>
<dbReference type="RefSeq" id="WP_390294163.1">
    <property type="nucleotide sequence ID" value="NZ_JBHSFU010000004.1"/>
</dbReference>
<dbReference type="InterPro" id="IPR012902">
    <property type="entry name" value="N_methyl_site"/>
</dbReference>
<dbReference type="Proteomes" id="UP001595989">
    <property type="component" value="Unassembled WGS sequence"/>
</dbReference>
<comment type="caution">
    <text evidence="4">The sequence shown here is derived from an EMBL/GenBank/DDBJ whole genome shotgun (WGS) entry which is preliminary data.</text>
</comment>
<evidence type="ECO:0000313" key="4">
    <source>
        <dbReference type="EMBL" id="MFC4557942.1"/>
    </source>
</evidence>
<gene>
    <name evidence="4" type="ORF">ACFO3D_06940</name>
</gene>
<reference evidence="5" key="1">
    <citation type="journal article" date="2019" name="Int. J. Syst. Evol. Microbiol.">
        <title>The Global Catalogue of Microorganisms (GCM) 10K type strain sequencing project: providing services to taxonomists for standard genome sequencing and annotation.</title>
        <authorList>
            <consortium name="The Broad Institute Genomics Platform"/>
            <consortium name="The Broad Institute Genome Sequencing Center for Infectious Disease"/>
            <person name="Wu L."/>
            <person name="Ma J."/>
        </authorList>
    </citation>
    <scope>NUCLEOTIDE SEQUENCE [LARGE SCALE GENOMIC DNA]</scope>
    <source>
        <strain evidence="5">CGMCC 4.7426</strain>
    </source>
</reference>
<protein>
    <submittedName>
        <fullName evidence="4">Type II secretion system protein</fullName>
    </submittedName>
</protein>
<evidence type="ECO:0000256" key="3">
    <source>
        <dbReference type="SAM" id="Phobius"/>
    </source>
</evidence>
<keyword evidence="3" id="KW-1133">Transmembrane helix</keyword>
<dbReference type="Gene3D" id="3.30.700.10">
    <property type="entry name" value="Glycoprotein, Type 4 Pilin"/>
    <property type="match status" value="1"/>
</dbReference>
<evidence type="ECO:0000313" key="5">
    <source>
        <dbReference type="Proteomes" id="UP001595989"/>
    </source>
</evidence>
<dbReference type="NCBIfam" id="TIGR02532">
    <property type="entry name" value="IV_pilin_GFxxxE"/>
    <property type="match status" value="1"/>
</dbReference>
<comment type="subcellular location">
    <subcellularLocation>
        <location evidence="1">Cell surface</location>
    </subcellularLocation>
</comment>
<evidence type="ECO:0000256" key="1">
    <source>
        <dbReference type="ARBA" id="ARBA00004241"/>
    </source>
</evidence>
<evidence type="ECO:0000256" key="2">
    <source>
        <dbReference type="ARBA" id="ARBA00023287"/>
    </source>
</evidence>
<name>A0ABV9DH84_9BACI</name>
<accession>A0ABV9DH84</accession>
<sequence length="114" mass="12632">MRKKTNGFTLIELLATLAILSIVVLIAVSLFSDQIIKAEAEVCNANREMAEKAYERELSVNGDDPSVASFIIFLDKYDKDLCPEHFAISYSGGLVLCAVHSNYQKEDTEAVPFI</sequence>
<dbReference type="InterPro" id="IPR045584">
    <property type="entry name" value="Pilin-like"/>
</dbReference>